<evidence type="ECO:0000313" key="4">
    <source>
        <dbReference type="Proteomes" id="UP000540556"/>
    </source>
</evidence>
<dbReference type="RefSeq" id="WP_182949839.1">
    <property type="nucleotide sequence ID" value="NZ_JABEQK010000006.1"/>
</dbReference>
<name>A0A7W4KE84_9PROT</name>
<accession>A0A7W4KE84</accession>
<keyword evidence="4" id="KW-1185">Reference proteome</keyword>
<evidence type="ECO:0000256" key="1">
    <source>
        <dbReference type="SAM" id="MobiDB-lite"/>
    </source>
</evidence>
<proteinExistence type="predicted"/>
<feature type="compositionally biased region" description="Basic and acidic residues" evidence="1">
    <location>
        <begin position="126"/>
        <end position="141"/>
    </location>
</feature>
<feature type="region of interest" description="Disordered" evidence="1">
    <location>
        <begin position="121"/>
        <end position="154"/>
    </location>
</feature>
<organism evidence="3 4">
    <name type="scientific">Gluconacetobacter takamatsuzukensis</name>
    <dbReference type="NCBI Taxonomy" id="1286190"/>
    <lineage>
        <taxon>Bacteria</taxon>
        <taxon>Pseudomonadati</taxon>
        <taxon>Pseudomonadota</taxon>
        <taxon>Alphaproteobacteria</taxon>
        <taxon>Acetobacterales</taxon>
        <taxon>Acetobacteraceae</taxon>
        <taxon>Gluconacetobacter</taxon>
    </lineage>
</organism>
<evidence type="ECO:0000256" key="2">
    <source>
        <dbReference type="SAM" id="SignalP"/>
    </source>
</evidence>
<sequence>MIRPASRPRRLLAVCLTAMTLGTGAPTAHAAPQTTQDQPDTAQIDAWQQTILARPLFSPTRRPTDLPGAGDATPRLTGIVVGNGRRRAIFMIPGQARGRIADVGDSVGPWRIVAIENGAIRVQDPTGEHMMRPDRDRRTDTRPGGSAPPRPEEQ</sequence>
<feature type="chain" id="PRO_5030708104" evidence="2">
    <location>
        <begin position="31"/>
        <end position="154"/>
    </location>
</feature>
<dbReference type="EMBL" id="JABEQK010000006">
    <property type="protein sequence ID" value="MBB2205321.1"/>
    <property type="molecule type" value="Genomic_DNA"/>
</dbReference>
<evidence type="ECO:0000313" key="3">
    <source>
        <dbReference type="EMBL" id="MBB2205321.1"/>
    </source>
</evidence>
<dbReference type="Proteomes" id="UP000540556">
    <property type="component" value="Unassembled WGS sequence"/>
</dbReference>
<reference evidence="3 4" key="1">
    <citation type="submission" date="2020-04" db="EMBL/GenBank/DDBJ databases">
        <title>Description of novel Gluconacetobacter.</title>
        <authorList>
            <person name="Sombolestani A."/>
        </authorList>
    </citation>
    <scope>NUCLEOTIDE SEQUENCE [LARGE SCALE GENOMIC DNA]</scope>
    <source>
        <strain evidence="3 4">LMG 27800</strain>
    </source>
</reference>
<gene>
    <name evidence="3" type="ORF">HLH27_09870</name>
</gene>
<keyword evidence="2" id="KW-0732">Signal</keyword>
<feature type="signal peptide" evidence="2">
    <location>
        <begin position="1"/>
        <end position="30"/>
    </location>
</feature>
<dbReference type="AlphaFoldDB" id="A0A7W4KE84"/>
<comment type="caution">
    <text evidence="3">The sequence shown here is derived from an EMBL/GenBank/DDBJ whole genome shotgun (WGS) entry which is preliminary data.</text>
</comment>
<protein>
    <submittedName>
        <fullName evidence="3">General secretion pathway protein GspN</fullName>
    </submittedName>
</protein>